<dbReference type="OrthoDB" id="713995at2"/>
<keyword evidence="2" id="KW-1185">Reference proteome</keyword>
<dbReference type="Proteomes" id="UP000291124">
    <property type="component" value="Chromosome"/>
</dbReference>
<dbReference type="PROSITE" id="PS51257">
    <property type="entry name" value="PROKAR_LIPOPROTEIN"/>
    <property type="match status" value="1"/>
</dbReference>
<organism evidence="1 2">
    <name type="scientific">Flavobacterium nackdongense</name>
    <dbReference type="NCBI Taxonomy" id="2547394"/>
    <lineage>
        <taxon>Bacteria</taxon>
        <taxon>Pseudomonadati</taxon>
        <taxon>Bacteroidota</taxon>
        <taxon>Flavobacteriia</taxon>
        <taxon>Flavobacteriales</taxon>
        <taxon>Flavobacteriaceae</taxon>
        <taxon>Flavobacterium</taxon>
    </lineage>
</organism>
<accession>A0A4P6Y6X2</accession>
<sequence>MKNILLLTILATLFISCSQNDNEISNPIVGEWKLMKSEHYHALNSKSTTDYSSQNIIYKFDSNSNLNVNTSNNGYNAGNYKYEFKNDYLSGSPSSAETKIFMVVINSTKWTYNQSNGTLVLGNSYVDGLDLYFEKK</sequence>
<dbReference type="RefSeq" id="WP_133275724.1">
    <property type="nucleotide sequence ID" value="NZ_CP037933.1"/>
</dbReference>
<proteinExistence type="predicted"/>
<gene>
    <name evidence="1" type="ORF">E1750_05040</name>
</gene>
<reference evidence="2" key="1">
    <citation type="submission" date="2019-03" db="EMBL/GenBank/DDBJ databases">
        <title>Flavobacterium sp.</title>
        <authorList>
            <person name="Kim H."/>
        </authorList>
    </citation>
    <scope>NUCLEOTIDE SEQUENCE [LARGE SCALE GENOMIC DNA]</scope>
    <source>
        <strain evidence="2">GS13</strain>
    </source>
</reference>
<protein>
    <recommendedName>
        <fullName evidence="3">Lipocalin-like domain-containing protein</fullName>
    </recommendedName>
</protein>
<dbReference type="AlphaFoldDB" id="A0A4P6Y6X2"/>
<dbReference type="KEGG" id="fnk:E1750_05040"/>
<evidence type="ECO:0000313" key="1">
    <source>
        <dbReference type="EMBL" id="QBN18196.1"/>
    </source>
</evidence>
<evidence type="ECO:0000313" key="2">
    <source>
        <dbReference type="Proteomes" id="UP000291124"/>
    </source>
</evidence>
<evidence type="ECO:0008006" key="3">
    <source>
        <dbReference type="Google" id="ProtNLM"/>
    </source>
</evidence>
<dbReference type="EMBL" id="CP037933">
    <property type="protein sequence ID" value="QBN18196.1"/>
    <property type="molecule type" value="Genomic_DNA"/>
</dbReference>
<name>A0A4P6Y6X2_9FLAO</name>